<dbReference type="SUPFAM" id="SSF52172">
    <property type="entry name" value="CheY-like"/>
    <property type="match status" value="1"/>
</dbReference>
<dbReference type="Pfam" id="PF00512">
    <property type="entry name" value="HisKA"/>
    <property type="match status" value="1"/>
</dbReference>
<dbReference type="CDD" id="cd00156">
    <property type="entry name" value="REC"/>
    <property type="match status" value="1"/>
</dbReference>
<protein>
    <recommendedName>
        <fullName evidence="2">histidine kinase</fullName>
        <ecNumber evidence="2">2.7.13.3</ecNumber>
    </recommendedName>
</protein>
<dbReference type="PROSITE" id="PS50110">
    <property type="entry name" value="RESPONSE_REGULATORY"/>
    <property type="match status" value="1"/>
</dbReference>
<keyword evidence="7" id="KW-0175">Coiled coil</keyword>
<comment type="caution">
    <text evidence="11">The sequence shown here is derived from an EMBL/GenBank/DDBJ whole genome shotgun (WGS) entry which is preliminary data.</text>
</comment>
<dbReference type="InterPro" id="IPR003661">
    <property type="entry name" value="HisK_dim/P_dom"/>
</dbReference>
<dbReference type="InterPro" id="IPR005467">
    <property type="entry name" value="His_kinase_dom"/>
</dbReference>
<dbReference type="PANTHER" id="PTHR43047:SF9">
    <property type="entry name" value="HISTIDINE KINASE"/>
    <property type="match status" value="1"/>
</dbReference>
<dbReference type="InterPro" id="IPR003594">
    <property type="entry name" value="HATPase_dom"/>
</dbReference>
<dbReference type="EC" id="2.7.13.3" evidence="2"/>
<dbReference type="RefSeq" id="WP_122231019.1">
    <property type="nucleotide sequence ID" value="NZ_RDQO01000005.1"/>
</dbReference>
<dbReference type="OrthoDB" id="6114847at2"/>
<dbReference type="PRINTS" id="PR00344">
    <property type="entry name" value="BCTRLSENSOR"/>
</dbReference>
<evidence type="ECO:0000256" key="3">
    <source>
        <dbReference type="ARBA" id="ARBA00022553"/>
    </source>
</evidence>
<dbReference type="InterPro" id="IPR011006">
    <property type="entry name" value="CheY-like_superfamily"/>
</dbReference>
<dbReference type="Gene3D" id="1.10.287.130">
    <property type="match status" value="1"/>
</dbReference>
<evidence type="ECO:0000256" key="2">
    <source>
        <dbReference type="ARBA" id="ARBA00012438"/>
    </source>
</evidence>
<dbReference type="GO" id="GO:0000155">
    <property type="term" value="F:phosphorelay sensor kinase activity"/>
    <property type="evidence" value="ECO:0007669"/>
    <property type="project" value="InterPro"/>
</dbReference>
<dbReference type="Gene3D" id="3.40.50.2300">
    <property type="match status" value="1"/>
</dbReference>
<feature type="coiled-coil region" evidence="7">
    <location>
        <begin position="226"/>
        <end position="253"/>
    </location>
</feature>
<reference evidence="11 12" key="1">
    <citation type="submission" date="2018-10" db="EMBL/GenBank/DDBJ databases">
        <title>Draft genome of Cortibacter populi DSM10536.</title>
        <authorList>
            <person name="Bernier A.-M."/>
            <person name="Bernard K."/>
        </authorList>
    </citation>
    <scope>NUCLEOTIDE SEQUENCE [LARGE SCALE GENOMIC DNA]</scope>
    <source>
        <strain evidence="11 12">DSM 105136</strain>
    </source>
</reference>
<dbReference type="InterPro" id="IPR036890">
    <property type="entry name" value="HATPase_C_sf"/>
</dbReference>
<evidence type="ECO:0000256" key="7">
    <source>
        <dbReference type="SAM" id="Coils"/>
    </source>
</evidence>
<dbReference type="InterPro" id="IPR004358">
    <property type="entry name" value="Sig_transdc_His_kin-like_C"/>
</dbReference>
<dbReference type="SUPFAM" id="SSF55874">
    <property type="entry name" value="ATPase domain of HSP90 chaperone/DNA topoisomerase II/histidine kinase"/>
    <property type="match status" value="1"/>
</dbReference>
<dbReference type="GO" id="GO:0005886">
    <property type="term" value="C:plasma membrane"/>
    <property type="evidence" value="ECO:0007669"/>
    <property type="project" value="TreeGrafter"/>
</dbReference>
<keyword evidence="8" id="KW-1133">Transmembrane helix</keyword>
<dbReference type="InterPro" id="IPR001789">
    <property type="entry name" value="Sig_transdc_resp-reg_receiver"/>
</dbReference>
<evidence type="ECO:0000259" key="10">
    <source>
        <dbReference type="PROSITE" id="PS50110"/>
    </source>
</evidence>
<dbReference type="Pfam" id="PF00072">
    <property type="entry name" value="Response_reg"/>
    <property type="match status" value="1"/>
</dbReference>
<keyword evidence="5 11" id="KW-0418">Kinase</keyword>
<evidence type="ECO:0000256" key="6">
    <source>
        <dbReference type="PROSITE-ProRule" id="PRU00169"/>
    </source>
</evidence>
<accession>A0A3M6QMF4</accession>
<evidence type="ECO:0000256" key="1">
    <source>
        <dbReference type="ARBA" id="ARBA00000085"/>
    </source>
</evidence>
<feature type="modified residue" description="4-aspartylphosphate" evidence="6">
    <location>
        <position position="566"/>
    </location>
</feature>
<dbReference type="SMART" id="SM00388">
    <property type="entry name" value="HisKA"/>
    <property type="match status" value="1"/>
</dbReference>
<dbReference type="PANTHER" id="PTHR43047">
    <property type="entry name" value="TWO-COMPONENT HISTIDINE PROTEIN KINASE"/>
    <property type="match status" value="1"/>
</dbReference>
<evidence type="ECO:0000313" key="11">
    <source>
        <dbReference type="EMBL" id="RMX04234.1"/>
    </source>
</evidence>
<keyword evidence="4" id="KW-0808">Transferase</keyword>
<feature type="domain" description="Response regulatory" evidence="10">
    <location>
        <begin position="515"/>
        <end position="631"/>
    </location>
</feature>
<gene>
    <name evidence="11" type="ORF">D8I35_15695</name>
</gene>
<dbReference type="Pfam" id="PF02518">
    <property type="entry name" value="HATPase_c"/>
    <property type="match status" value="1"/>
</dbReference>
<dbReference type="AlphaFoldDB" id="A0A3M6QMF4"/>
<keyword evidence="12" id="KW-1185">Reference proteome</keyword>
<dbReference type="InterPro" id="IPR036097">
    <property type="entry name" value="HisK_dim/P_sf"/>
</dbReference>
<organism evidence="11 12">
    <name type="scientific">Corticibacter populi</name>
    <dbReference type="NCBI Taxonomy" id="1550736"/>
    <lineage>
        <taxon>Bacteria</taxon>
        <taxon>Pseudomonadati</taxon>
        <taxon>Pseudomonadota</taxon>
        <taxon>Betaproteobacteria</taxon>
        <taxon>Burkholderiales</taxon>
        <taxon>Comamonadaceae</taxon>
        <taxon>Corticibacter</taxon>
    </lineage>
</organism>
<comment type="catalytic activity">
    <reaction evidence="1">
        <text>ATP + protein L-histidine = ADP + protein N-phospho-L-histidine.</text>
        <dbReference type="EC" id="2.7.13.3"/>
    </reaction>
</comment>
<feature type="transmembrane region" description="Helical" evidence="8">
    <location>
        <begin position="12"/>
        <end position="31"/>
    </location>
</feature>
<dbReference type="SMART" id="SM00448">
    <property type="entry name" value="REC"/>
    <property type="match status" value="1"/>
</dbReference>
<keyword evidence="8" id="KW-0812">Transmembrane</keyword>
<sequence length="640" mass="68836">MPLAESPLPRLLRATGAAPGVLAVTLLTGWFTHAQLRQMEQAFYAGNQAVAQQIATAADLSLYAGDTASLHALASGMVAAQLAQRVEISNHAGIFVHAGTLPDMTASLAVATAPVRLARIIYLSDYPDATETASASASAQSEPLGIVRIYRATAPYRQARLHALLQSLLPGSVCVLLIVLLTGRATRGQQRLLGRIHATLARLQPDPPHARDAEPERQSPDLALLAAEADRLAADLQERAAEASRQNRQAREEALHSITRMEQASRARARFLASASHDLRQPLHAMGLFIDGLRAADLPEQRPALAHLQEGIDIMGLLLDDLLDISRLDAHVLKPSHAPLRLDTLFARIDAMHGARAAGQRIRLAWRGGDRTVLGDHMLLARMLGNMVMNAIQHSRGTVILVTARRAPCTADGTPCVRVQVRDNGQGIAPLHHDRIFEEFFQVANAGRDARKGFGLGLSICARIARVLGTSIQVRSGLQCGSAFSFLLPCAPPGAIPPPSVAPPVPPGVPLDGLNCLVIDDDAAIREASAMLLRQWGCRVDLAAQRQEGLWWLGSPDRRYDVILCDLQLQEVQDGLSILEAARLHQPRAMQVLVSGATAPDVLRQLREAGVMLLTKPVAPARLRTLLAQAARRRGMASGA</sequence>
<evidence type="ECO:0000256" key="8">
    <source>
        <dbReference type="SAM" id="Phobius"/>
    </source>
</evidence>
<proteinExistence type="predicted"/>
<keyword evidence="3 6" id="KW-0597">Phosphoprotein</keyword>
<feature type="transmembrane region" description="Helical" evidence="8">
    <location>
        <begin position="161"/>
        <end position="181"/>
    </location>
</feature>
<evidence type="ECO:0000256" key="5">
    <source>
        <dbReference type="ARBA" id="ARBA00022777"/>
    </source>
</evidence>
<dbReference type="Proteomes" id="UP000278006">
    <property type="component" value="Unassembled WGS sequence"/>
</dbReference>
<dbReference type="GO" id="GO:0009927">
    <property type="term" value="F:histidine phosphotransfer kinase activity"/>
    <property type="evidence" value="ECO:0007669"/>
    <property type="project" value="TreeGrafter"/>
</dbReference>
<dbReference type="CDD" id="cd00082">
    <property type="entry name" value="HisKA"/>
    <property type="match status" value="1"/>
</dbReference>
<dbReference type="Gene3D" id="3.30.565.10">
    <property type="entry name" value="Histidine kinase-like ATPase, C-terminal domain"/>
    <property type="match status" value="1"/>
</dbReference>
<name>A0A3M6QMF4_9BURK</name>
<dbReference type="EMBL" id="RDQO01000005">
    <property type="protein sequence ID" value="RMX04234.1"/>
    <property type="molecule type" value="Genomic_DNA"/>
</dbReference>
<keyword evidence="8" id="KW-0472">Membrane</keyword>
<evidence type="ECO:0000259" key="9">
    <source>
        <dbReference type="PROSITE" id="PS50109"/>
    </source>
</evidence>
<dbReference type="SMART" id="SM00387">
    <property type="entry name" value="HATPase_c"/>
    <property type="match status" value="1"/>
</dbReference>
<evidence type="ECO:0000256" key="4">
    <source>
        <dbReference type="ARBA" id="ARBA00022679"/>
    </source>
</evidence>
<dbReference type="CDD" id="cd00075">
    <property type="entry name" value="HATPase"/>
    <property type="match status" value="1"/>
</dbReference>
<feature type="domain" description="Histidine kinase" evidence="9">
    <location>
        <begin position="274"/>
        <end position="492"/>
    </location>
</feature>
<evidence type="ECO:0000313" key="12">
    <source>
        <dbReference type="Proteomes" id="UP000278006"/>
    </source>
</evidence>
<dbReference type="PROSITE" id="PS50109">
    <property type="entry name" value="HIS_KIN"/>
    <property type="match status" value="1"/>
</dbReference>
<dbReference type="SUPFAM" id="SSF47384">
    <property type="entry name" value="Homodimeric domain of signal transducing histidine kinase"/>
    <property type="match status" value="1"/>
</dbReference>